<dbReference type="Pfam" id="PF00578">
    <property type="entry name" value="AhpC-TSA"/>
    <property type="match status" value="1"/>
</dbReference>
<dbReference type="EMBL" id="PSKQ01000013">
    <property type="protein sequence ID" value="MBE8719688.1"/>
    <property type="molecule type" value="Genomic_DNA"/>
</dbReference>
<dbReference type="PANTHER" id="PTHR42852:SF6">
    <property type="entry name" value="THIOL:DISULFIDE INTERCHANGE PROTEIN DSBE"/>
    <property type="match status" value="1"/>
</dbReference>
<gene>
    <name evidence="7" type="ORF">C4F40_02975</name>
</gene>
<organism evidence="7 8">
    <name type="scientific">Sphingobacterium pedocola</name>
    <dbReference type="NCBI Taxonomy" id="2082722"/>
    <lineage>
        <taxon>Bacteria</taxon>
        <taxon>Pseudomonadati</taxon>
        <taxon>Bacteroidota</taxon>
        <taxon>Sphingobacteriia</taxon>
        <taxon>Sphingobacteriales</taxon>
        <taxon>Sphingobacteriaceae</taxon>
        <taxon>Sphingobacterium</taxon>
    </lineage>
</organism>
<dbReference type="InterPro" id="IPR036249">
    <property type="entry name" value="Thioredoxin-like_sf"/>
</dbReference>
<dbReference type="Proteomes" id="UP000618319">
    <property type="component" value="Unassembled WGS sequence"/>
</dbReference>
<proteinExistence type="predicted"/>
<evidence type="ECO:0000256" key="4">
    <source>
        <dbReference type="ARBA" id="ARBA00023284"/>
    </source>
</evidence>
<dbReference type="InterPro" id="IPR050553">
    <property type="entry name" value="Thioredoxin_ResA/DsbE_sf"/>
</dbReference>
<keyword evidence="3" id="KW-1015">Disulfide bond</keyword>
<dbReference type="Gene3D" id="3.40.30.10">
    <property type="entry name" value="Glutaredoxin"/>
    <property type="match status" value="1"/>
</dbReference>
<evidence type="ECO:0000256" key="1">
    <source>
        <dbReference type="ARBA" id="ARBA00004196"/>
    </source>
</evidence>
<evidence type="ECO:0000256" key="2">
    <source>
        <dbReference type="ARBA" id="ARBA00022748"/>
    </source>
</evidence>
<sequence>MKMKKMTWAWMLACALPTFAVAQQDYTLQGQVGKLDKPAKAYLRLKYDGKEHIDSVEMNKGKFTFKGTIQSPMEAHLRIIHDDKPFDPAKPMKQDILPFFIEGKAIKFVAKDSIQNAIISGSPLNAENEAVNAMLKPIYAQYDALDAEYKSKSLADQQDPKYIQTLEERAAIIQQETVDAKMAFVAKNPGSYMALMAFNSTLPPEFDALAAEKVFATLDPAIQNTILGRELAARIATVKKTQDGVEAPNFTQPDVDGNPVSLSDYRGKYVLIDFWASWCAPCRRENPNLVKSYAKYQKNGFEILGVSMDKAADKAKWLKAIQDDGLTWKQVGDLKGWDNEAGVLYDIKAIPMNFLVDPEGKIIAKYLRGEELDEKLHEIFGE</sequence>
<keyword evidence="8" id="KW-1185">Reference proteome</keyword>
<dbReference type="PANTHER" id="PTHR42852">
    <property type="entry name" value="THIOL:DISULFIDE INTERCHANGE PROTEIN DSBE"/>
    <property type="match status" value="1"/>
</dbReference>
<dbReference type="SUPFAM" id="SSF52833">
    <property type="entry name" value="Thioredoxin-like"/>
    <property type="match status" value="1"/>
</dbReference>
<feature type="signal peptide" evidence="5">
    <location>
        <begin position="1"/>
        <end position="22"/>
    </location>
</feature>
<keyword evidence="4" id="KW-0676">Redox-active center</keyword>
<reference evidence="7 8" key="1">
    <citation type="submission" date="2018-02" db="EMBL/GenBank/DDBJ databases">
        <title>Sphingobacterium KA21.</title>
        <authorList>
            <person name="Vasarhelyi B.M."/>
            <person name="Deshmukh S."/>
            <person name="Balint B."/>
            <person name="Kukolya J."/>
        </authorList>
    </citation>
    <scope>NUCLEOTIDE SEQUENCE [LARGE SCALE GENOMIC DNA]</scope>
    <source>
        <strain evidence="7 8">Ka21</strain>
    </source>
</reference>
<comment type="subcellular location">
    <subcellularLocation>
        <location evidence="1">Cell envelope</location>
    </subcellularLocation>
</comment>
<dbReference type="CDD" id="cd02966">
    <property type="entry name" value="TlpA_like_family"/>
    <property type="match status" value="1"/>
</dbReference>
<evidence type="ECO:0000313" key="8">
    <source>
        <dbReference type="Proteomes" id="UP000618319"/>
    </source>
</evidence>
<accession>A0ABR9T2W4</accession>
<dbReference type="PROSITE" id="PS00194">
    <property type="entry name" value="THIOREDOXIN_1"/>
    <property type="match status" value="1"/>
</dbReference>
<evidence type="ECO:0000259" key="6">
    <source>
        <dbReference type="PROSITE" id="PS51352"/>
    </source>
</evidence>
<dbReference type="InterPro" id="IPR000866">
    <property type="entry name" value="AhpC/TSA"/>
</dbReference>
<keyword evidence="5" id="KW-0732">Signal</keyword>
<feature type="chain" id="PRO_5047092309" description="Thioredoxin domain-containing protein" evidence="5">
    <location>
        <begin position="23"/>
        <end position="382"/>
    </location>
</feature>
<dbReference type="InterPro" id="IPR025380">
    <property type="entry name" value="DUF4369"/>
</dbReference>
<evidence type="ECO:0000256" key="3">
    <source>
        <dbReference type="ARBA" id="ARBA00023157"/>
    </source>
</evidence>
<feature type="domain" description="Thioredoxin" evidence="6">
    <location>
        <begin position="241"/>
        <end position="382"/>
    </location>
</feature>
<comment type="caution">
    <text evidence="7">The sequence shown here is derived from an EMBL/GenBank/DDBJ whole genome shotgun (WGS) entry which is preliminary data.</text>
</comment>
<evidence type="ECO:0000256" key="5">
    <source>
        <dbReference type="SAM" id="SignalP"/>
    </source>
</evidence>
<protein>
    <recommendedName>
        <fullName evidence="6">Thioredoxin domain-containing protein</fullName>
    </recommendedName>
</protein>
<dbReference type="PROSITE" id="PS51352">
    <property type="entry name" value="THIOREDOXIN_2"/>
    <property type="match status" value="1"/>
</dbReference>
<dbReference type="InterPro" id="IPR013766">
    <property type="entry name" value="Thioredoxin_domain"/>
</dbReference>
<evidence type="ECO:0000313" key="7">
    <source>
        <dbReference type="EMBL" id="MBE8719688.1"/>
    </source>
</evidence>
<name>A0ABR9T2W4_9SPHI</name>
<keyword evidence="2" id="KW-0201">Cytochrome c-type biogenesis</keyword>
<dbReference type="InterPro" id="IPR017937">
    <property type="entry name" value="Thioredoxin_CS"/>
</dbReference>
<dbReference type="Pfam" id="PF14289">
    <property type="entry name" value="DUF4369"/>
    <property type="match status" value="1"/>
</dbReference>